<dbReference type="PROSITE" id="PS50895">
    <property type="entry name" value="SURF1"/>
    <property type="match status" value="1"/>
</dbReference>
<keyword evidence="5 6" id="KW-0472">Membrane</keyword>
<evidence type="ECO:0000256" key="1">
    <source>
        <dbReference type="ARBA" id="ARBA00004370"/>
    </source>
</evidence>
<dbReference type="InterPro" id="IPR002994">
    <property type="entry name" value="Surf1/Shy1"/>
</dbReference>
<feature type="transmembrane region" description="Helical" evidence="6">
    <location>
        <begin position="21"/>
        <end position="41"/>
    </location>
</feature>
<organism evidence="7 8">
    <name type="scientific">Vulcaniibacterium tengchongense</name>
    <dbReference type="NCBI Taxonomy" id="1273429"/>
    <lineage>
        <taxon>Bacteria</taxon>
        <taxon>Pseudomonadati</taxon>
        <taxon>Pseudomonadota</taxon>
        <taxon>Gammaproteobacteria</taxon>
        <taxon>Lysobacterales</taxon>
        <taxon>Lysobacteraceae</taxon>
        <taxon>Vulcaniibacterium</taxon>
    </lineage>
</organism>
<dbReference type="PROSITE" id="PS51257">
    <property type="entry name" value="PROKAR_LIPOPROTEIN"/>
    <property type="match status" value="1"/>
</dbReference>
<evidence type="ECO:0000256" key="2">
    <source>
        <dbReference type="ARBA" id="ARBA00007165"/>
    </source>
</evidence>
<dbReference type="GO" id="GO:0005886">
    <property type="term" value="C:plasma membrane"/>
    <property type="evidence" value="ECO:0007669"/>
    <property type="project" value="UniProtKB-SubCell"/>
</dbReference>
<protein>
    <recommendedName>
        <fullName evidence="6">SURF1-like protein</fullName>
    </recommendedName>
</protein>
<dbReference type="CDD" id="cd06662">
    <property type="entry name" value="SURF1"/>
    <property type="match status" value="1"/>
</dbReference>
<dbReference type="AlphaFoldDB" id="A0A3N4VQR8"/>
<evidence type="ECO:0000256" key="6">
    <source>
        <dbReference type="RuleBase" id="RU363076"/>
    </source>
</evidence>
<sequence length="254" mass="27982">MSHPAREREGPAPRPRGRGALFALLGFLALACAGFAGLGIWQVQRLAWKRDLIERVEARVHAPPAPAPGPREWPRIGAAAHEYLRVRLDGRYLDGRDTRVQAVTELGPGFWLLTPLRTREGSVVLVNRGFVPPDWRGAKAPRGETQVVGLLRLSEPGGGFLRRNDPARGRWYSRDVRAIAAARGLDPQRVAPYFVDAERAPGAAAAAPPVGGLTVVRFRNNHLSYAVTWFVLAAMAAAAAYVLRDERRRRARTR</sequence>
<dbReference type="InterPro" id="IPR045214">
    <property type="entry name" value="Surf1/Surf4"/>
</dbReference>
<keyword evidence="4 6" id="KW-1133">Transmembrane helix</keyword>
<evidence type="ECO:0000313" key="7">
    <source>
        <dbReference type="EMBL" id="RPE81551.1"/>
    </source>
</evidence>
<comment type="caution">
    <text evidence="7">The sequence shown here is derived from an EMBL/GenBank/DDBJ whole genome shotgun (WGS) entry which is preliminary data.</text>
</comment>
<keyword evidence="6" id="KW-1003">Cell membrane</keyword>
<keyword evidence="3 6" id="KW-0812">Transmembrane</keyword>
<name>A0A3N4VQR8_9GAMM</name>
<dbReference type="Pfam" id="PF02104">
    <property type="entry name" value="SURF1"/>
    <property type="match status" value="1"/>
</dbReference>
<comment type="similarity">
    <text evidence="2 6">Belongs to the SURF1 family.</text>
</comment>
<dbReference type="Proteomes" id="UP000269708">
    <property type="component" value="Unassembled WGS sequence"/>
</dbReference>
<feature type="transmembrane region" description="Helical" evidence="6">
    <location>
        <begin position="223"/>
        <end position="243"/>
    </location>
</feature>
<reference evidence="7 8" key="1">
    <citation type="submission" date="2018-11" db="EMBL/GenBank/DDBJ databases">
        <title>Genomic Encyclopedia of Type Strains, Phase IV (KMG-IV): sequencing the most valuable type-strain genomes for metagenomic binning, comparative biology and taxonomic classification.</title>
        <authorList>
            <person name="Goeker M."/>
        </authorList>
    </citation>
    <scope>NUCLEOTIDE SEQUENCE [LARGE SCALE GENOMIC DNA]</scope>
    <source>
        <strain evidence="7 8">DSM 25623</strain>
    </source>
</reference>
<evidence type="ECO:0000256" key="5">
    <source>
        <dbReference type="ARBA" id="ARBA00023136"/>
    </source>
</evidence>
<dbReference type="EMBL" id="RKQN01000001">
    <property type="protein sequence ID" value="RPE81551.1"/>
    <property type="molecule type" value="Genomic_DNA"/>
</dbReference>
<accession>A0A3N4VQR8</accession>
<proteinExistence type="inferred from homology"/>
<gene>
    <name evidence="7" type="ORF">EDC50_0742</name>
</gene>
<keyword evidence="8" id="KW-1185">Reference proteome</keyword>
<comment type="subcellular location">
    <subcellularLocation>
        <location evidence="6">Cell membrane</location>
        <topology evidence="6">Multi-pass membrane protein</topology>
    </subcellularLocation>
    <subcellularLocation>
        <location evidence="1">Membrane</location>
    </subcellularLocation>
</comment>
<evidence type="ECO:0000256" key="3">
    <source>
        <dbReference type="ARBA" id="ARBA00022692"/>
    </source>
</evidence>
<evidence type="ECO:0000313" key="8">
    <source>
        <dbReference type="Proteomes" id="UP000269708"/>
    </source>
</evidence>
<dbReference type="RefSeq" id="WP_199742071.1">
    <property type="nucleotide sequence ID" value="NZ_RKQN01000001.1"/>
</dbReference>
<dbReference type="PANTHER" id="PTHR23427:SF2">
    <property type="entry name" value="SURFEIT LOCUS PROTEIN 1"/>
    <property type="match status" value="1"/>
</dbReference>
<evidence type="ECO:0000256" key="4">
    <source>
        <dbReference type="ARBA" id="ARBA00022989"/>
    </source>
</evidence>
<dbReference type="PANTHER" id="PTHR23427">
    <property type="entry name" value="SURFEIT LOCUS PROTEIN"/>
    <property type="match status" value="1"/>
</dbReference>